<keyword evidence="1" id="KW-0732">Signal</keyword>
<name>A0A9D9HSV6_9BACT</name>
<dbReference type="Proteomes" id="UP000823641">
    <property type="component" value="Unassembled WGS sequence"/>
</dbReference>
<reference evidence="2" key="2">
    <citation type="journal article" date="2021" name="PeerJ">
        <title>Extensive microbial diversity within the chicken gut microbiome revealed by metagenomics and culture.</title>
        <authorList>
            <person name="Gilroy R."/>
            <person name="Ravi A."/>
            <person name="Getino M."/>
            <person name="Pursley I."/>
            <person name="Horton D.L."/>
            <person name="Alikhan N.F."/>
            <person name="Baker D."/>
            <person name="Gharbi K."/>
            <person name="Hall N."/>
            <person name="Watson M."/>
            <person name="Adriaenssens E.M."/>
            <person name="Foster-Nyarko E."/>
            <person name="Jarju S."/>
            <person name="Secka A."/>
            <person name="Antonio M."/>
            <person name="Oren A."/>
            <person name="Chaudhuri R.R."/>
            <person name="La Ragione R."/>
            <person name="Hildebrand F."/>
            <person name="Pallen M.J."/>
        </authorList>
    </citation>
    <scope>NUCLEOTIDE SEQUENCE</scope>
    <source>
        <strain evidence="2">G3-3990</strain>
    </source>
</reference>
<proteinExistence type="predicted"/>
<evidence type="ECO:0000256" key="1">
    <source>
        <dbReference type="SAM" id="SignalP"/>
    </source>
</evidence>
<gene>
    <name evidence="2" type="ORF">IAA73_04570</name>
</gene>
<protein>
    <recommendedName>
        <fullName evidence="4">Outer membrane protein beta-barrel domain-containing protein</fullName>
    </recommendedName>
</protein>
<evidence type="ECO:0008006" key="4">
    <source>
        <dbReference type="Google" id="ProtNLM"/>
    </source>
</evidence>
<reference evidence="2" key="1">
    <citation type="submission" date="2020-10" db="EMBL/GenBank/DDBJ databases">
        <authorList>
            <person name="Gilroy R."/>
        </authorList>
    </citation>
    <scope>NUCLEOTIDE SEQUENCE</scope>
    <source>
        <strain evidence="2">G3-3990</strain>
    </source>
</reference>
<sequence>MKKLFLLLLVAFTCVAANAQLVTSTTVTKQKKAPSNSGMFLEVGVGKLGADWEGDGVAMDLGLGYRYGFSQYLAWDILKVKAMAELSNFSESITPQVMTGIRGTSPELFANMTAFASFSLGYGREIDIEDGGFCYEIQVGLNITPKFNVGFVYDSQKLSDWDANLSLAGLRLGVRF</sequence>
<accession>A0A9D9HSV6</accession>
<feature type="chain" id="PRO_5038956157" description="Outer membrane protein beta-barrel domain-containing protein" evidence="1">
    <location>
        <begin position="20"/>
        <end position="176"/>
    </location>
</feature>
<evidence type="ECO:0000313" key="3">
    <source>
        <dbReference type="Proteomes" id="UP000823641"/>
    </source>
</evidence>
<feature type="signal peptide" evidence="1">
    <location>
        <begin position="1"/>
        <end position="19"/>
    </location>
</feature>
<comment type="caution">
    <text evidence="2">The sequence shown here is derived from an EMBL/GenBank/DDBJ whole genome shotgun (WGS) entry which is preliminary data.</text>
</comment>
<dbReference type="EMBL" id="JADIMG010000046">
    <property type="protein sequence ID" value="MBO8459592.1"/>
    <property type="molecule type" value="Genomic_DNA"/>
</dbReference>
<dbReference type="AlphaFoldDB" id="A0A9D9HSV6"/>
<organism evidence="2 3">
    <name type="scientific">Candidatus Gallipaludibacter merdavium</name>
    <dbReference type="NCBI Taxonomy" id="2840839"/>
    <lineage>
        <taxon>Bacteria</taxon>
        <taxon>Pseudomonadati</taxon>
        <taxon>Bacteroidota</taxon>
        <taxon>Bacteroidia</taxon>
        <taxon>Bacteroidales</taxon>
        <taxon>Candidatus Gallipaludibacter</taxon>
    </lineage>
</organism>
<evidence type="ECO:0000313" key="2">
    <source>
        <dbReference type="EMBL" id="MBO8459592.1"/>
    </source>
</evidence>